<organism evidence="6">
    <name type="scientific">viral metagenome</name>
    <dbReference type="NCBI Taxonomy" id="1070528"/>
    <lineage>
        <taxon>unclassified sequences</taxon>
        <taxon>metagenomes</taxon>
        <taxon>organismal metagenomes</taxon>
    </lineage>
</organism>
<dbReference type="GO" id="GO:0016075">
    <property type="term" value="P:rRNA catabolic process"/>
    <property type="evidence" value="ECO:0007669"/>
    <property type="project" value="TreeGrafter"/>
</dbReference>
<feature type="domain" description="Xrn1 helical" evidence="5">
    <location>
        <begin position="233"/>
        <end position="324"/>
    </location>
</feature>
<dbReference type="InterPro" id="IPR041412">
    <property type="entry name" value="Xrn1_helical"/>
</dbReference>
<dbReference type="EMBL" id="MN740709">
    <property type="protein sequence ID" value="QHU09353.1"/>
    <property type="molecule type" value="Genomic_DNA"/>
</dbReference>
<dbReference type="GO" id="GO:0004534">
    <property type="term" value="F:5'-3' RNA exonuclease activity"/>
    <property type="evidence" value="ECO:0007669"/>
    <property type="project" value="TreeGrafter"/>
</dbReference>
<dbReference type="GO" id="GO:0003723">
    <property type="term" value="F:RNA binding"/>
    <property type="evidence" value="ECO:0007669"/>
    <property type="project" value="TreeGrafter"/>
</dbReference>
<evidence type="ECO:0000259" key="5">
    <source>
        <dbReference type="Pfam" id="PF17846"/>
    </source>
</evidence>
<evidence type="ECO:0008006" key="7">
    <source>
        <dbReference type="Google" id="ProtNLM"/>
    </source>
</evidence>
<dbReference type="AlphaFoldDB" id="A0A6C0JVE6"/>
<dbReference type="Pfam" id="PF17846">
    <property type="entry name" value="XRN_M"/>
    <property type="match status" value="2"/>
</dbReference>
<reference evidence="6" key="1">
    <citation type="journal article" date="2020" name="Nature">
        <title>Giant virus diversity and host interactions through global metagenomics.</title>
        <authorList>
            <person name="Schulz F."/>
            <person name="Roux S."/>
            <person name="Paez-Espino D."/>
            <person name="Jungbluth S."/>
            <person name="Walsh D.A."/>
            <person name="Denef V.J."/>
            <person name="McMahon K.D."/>
            <person name="Konstantinidis K.T."/>
            <person name="Eloe-Fadrosh E.A."/>
            <person name="Kyrpides N.C."/>
            <person name="Woyke T."/>
        </authorList>
    </citation>
    <scope>NUCLEOTIDE SEQUENCE</scope>
    <source>
        <strain evidence="6">GVMAG-S-1074260-58</strain>
    </source>
</reference>
<keyword evidence="2" id="KW-0378">Hydrolase</keyword>
<feature type="domain" description="Xrn1 helical" evidence="5">
    <location>
        <begin position="351"/>
        <end position="461"/>
    </location>
</feature>
<keyword evidence="1" id="KW-0540">Nuclease</keyword>
<dbReference type="GO" id="GO:0005634">
    <property type="term" value="C:nucleus"/>
    <property type="evidence" value="ECO:0007669"/>
    <property type="project" value="TreeGrafter"/>
</dbReference>
<evidence type="ECO:0000256" key="3">
    <source>
        <dbReference type="ARBA" id="ARBA00022839"/>
    </source>
</evidence>
<dbReference type="InterPro" id="IPR004859">
    <property type="entry name" value="Xrn1_N"/>
</dbReference>
<evidence type="ECO:0000313" key="6">
    <source>
        <dbReference type="EMBL" id="QHU09353.1"/>
    </source>
</evidence>
<dbReference type="Gene3D" id="3.40.50.12390">
    <property type="match status" value="1"/>
</dbReference>
<dbReference type="InterPro" id="IPR027073">
    <property type="entry name" value="5_3_exoribonuclease"/>
</dbReference>
<protein>
    <recommendedName>
        <fullName evidence="7">Xrn1 N-terminal domain-containing protein</fullName>
    </recommendedName>
</protein>
<feature type="domain" description="Xrn1 N-terminal" evidence="4">
    <location>
        <begin position="7"/>
        <end position="194"/>
    </location>
</feature>
<dbReference type="Pfam" id="PF03159">
    <property type="entry name" value="XRN_N"/>
    <property type="match status" value="1"/>
</dbReference>
<evidence type="ECO:0000259" key="4">
    <source>
        <dbReference type="Pfam" id="PF03159"/>
    </source>
</evidence>
<proteinExistence type="predicted"/>
<dbReference type="GO" id="GO:0000956">
    <property type="term" value="P:nuclear-transcribed mRNA catabolic process"/>
    <property type="evidence" value="ECO:0007669"/>
    <property type="project" value="TreeGrafter"/>
</dbReference>
<dbReference type="PANTHER" id="PTHR12341:SF70">
    <property type="entry name" value="XRN1 N-TERMINAL DOMAIN-CONTAINING PROTEIN"/>
    <property type="match status" value="1"/>
</dbReference>
<keyword evidence="3" id="KW-0269">Exonuclease</keyword>
<accession>A0A6C0JVE6</accession>
<evidence type="ECO:0000256" key="1">
    <source>
        <dbReference type="ARBA" id="ARBA00022722"/>
    </source>
</evidence>
<dbReference type="PANTHER" id="PTHR12341">
    <property type="entry name" value="5'-&gt;3' EXORIBONUCLEASE"/>
    <property type="match status" value="1"/>
</dbReference>
<name>A0A6C0JVE6_9ZZZZ</name>
<evidence type="ECO:0000256" key="2">
    <source>
        <dbReference type="ARBA" id="ARBA00022801"/>
    </source>
</evidence>
<sequence>MIEYTEQKTVIHNLYLDAQSIIYDSVQSMEPSTDYEQRLIQEVVKKIGRYINTIHPTDKVMISFDGVAPAAKLSQQQTRRYKSAIEKQIYKQAGVHIPEGWNTSLITPGTAFMQALSEYVSNHFMHPIKYGIKEFIITTSNDPGEGEHKIFEYIRQNVSYHRKTTTAIYGLDADLIMLTLNHKMYTKQLYLYRETPHYIQSIDSTLKPNVNYVIDIHVMAMAISEELDNKDNPEQCVRDYIFLCFFLGNDFLPHFPCINLRTNGLSYLTTMYKKVVHEHGHLISSKGIVWKHVRELIQLLSNHEEEWLKHEHTIRNKCMKQIEENPLNDIAMSLQNLPITDRRTEQYINPFEDGWRERYYHSLLHSQRTECMKKQVSIHYLEGLEWTYKYYTFGCPDWEWRYPYNYPPLLCDLKQHVPNTFTEWIPLNTTHSIPPNVQLAYVLHPSCLHYLPDNLREILLHTHPKWYDESRITVEYAYCRYFWEGHVNSPIRLSTLQQLIH</sequence>